<reference evidence="3" key="1">
    <citation type="submission" date="2017-05" db="EMBL/GenBank/DDBJ databases">
        <authorList>
            <person name="Rodrigo-Torres L."/>
            <person name="Arahal R. D."/>
            <person name="Lucena T."/>
        </authorList>
    </citation>
    <scope>NUCLEOTIDE SEQUENCE [LARGE SCALE GENOMIC DNA]</scope>
    <source>
        <strain evidence="3">CECT 8868</strain>
    </source>
</reference>
<dbReference type="Proteomes" id="UP000203464">
    <property type="component" value="Unassembled WGS sequence"/>
</dbReference>
<accession>A0A238K874</accession>
<keyword evidence="3" id="KW-1185">Reference proteome</keyword>
<keyword evidence="1" id="KW-0472">Membrane</keyword>
<protein>
    <submittedName>
        <fullName evidence="2">Uncharacterized protein</fullName>
    </submittedName>
</protein>
<dbReference type="RefSeq" id="WP_093996267.1">
    <property type="nucleotide sequence ID" value="NZ_FXYD01000003.1"/>
</dbReference>
<organism evidence="2 3">
    <name type="scientific">Octadecabacter ascidiaceicola</name>
    <dbReference type="NCBI Taxonomy" id="1655543"/>
    <lineage>
        <taxon>Bacteria</taxon>
        <taxon>Pseudomonadati</taxon>
        <taxon>Pseudomonadota</taxon>
        <taxon>Alphaproteobacteria</taxon>
        <taxon>Rhodobacterales</taxon>
        <taxon>Roseobacteraceae</taxon>
        <taxon>Octadecabacter</taxon>
    </lineage>
</organism>
<evidence type="ECO:0000313" key="2">
    <source>
        <dbReference type="EMBL" id="SMX39101.1"/>
    </source>
</evidence>
<keyword evidence="1" id="KW-1133">Transmembrane helix</keyword>
<dbReference type="EMBL" id="FXYD01000003">
    <property type="protein sequence ID" value="SMX39101.1"/>
    <property type="molecule type" value="Genomic_DNA"/>
</dbReference>
<keyword evidence="1" id="KW-0812">Transmembrane</keyword>
<dbReference type="OrthoDB" id="7774819at2"/>
<name>A0A238K874_9RHOB</name>
<evidence type="ECO:0000256" key="1">
    <source>
        <dbReference type="SAM" id="Phobius"/>
    </source>
</evidence>
<gene>
    <name evidence="2" type="ORF">OCA8868_01834</name>
</gene>
<sequence length="352" mass="37427">MRRLVYLSLHLTPFAATAVCTAWLLAHSPFAAPLVERTSNQIEAQLTRVMAREVDLAWLLPRIQVAIFEQDLMQLDLLLGLANDFGVVLPPDLVADIADLDAAASGFLARSTACGACAVDITSCGTLAQIGTCALPFELTPAGDVNALRRAGVTYIEGGDVDRLDVGLAIVGLGATGAVLATGGTSYSLKAGTSVLRMARRLGTLTPELTARLTRLMSDAVRWDRFGDLARFRIGPAEMVDSAKLGELSDLGGSLSRVADNTSVAEAISLLRYVDNTQDAARMARVSDIFGHKTRGIFEVLGKSRVFRAMVRISDLALGAALGLYALGLNILVFIAQQCGNGALRGTRRLLR</sequence>
<evidence type="ECO:0000313" key="3">
    <source>
        <dbReference type="Proteomes" id="UP000203464"/>
    </source>
</evidence>
<dbReference type="AlphaFoldDB" id="A0A238K874"/>
<feature type="transmembrane region" description="Helical" evidence="1">
    <location>
        <begin position="316"/>
        <end position="336"/>
    </location>
</feature>
<proteinExistence type="predicted"/>